<proteinExistence type="predicted"/>
<accession>A0A8J7I511</accession>
<evidence type="ECO:0000313" key="2">
    <source>
        <dbReference type="Proteomes" id="UP000662314"/>
    </source>
</evidence>
<dbReference type="AlphaFoldDB" id="A0A8J7I511"/>
<keyword evidence="2" id="KW-1185">Reference proteome</keyword>
<comment type="caution">
    <text evidence="1">The sequence shown here is derived from an EMBL/GenBank/DDBJ whole genome shotgun (WGS) entry which is preliminary data.</text>
</comment>
<gene>
    <name evidence="1" type="ORF">I8752_14170</name>
</gene>
<sequence length="81" mass="9139">MSLKNKNFCFHNLLQHIGALLTQAKDESVKSILDLALRQLRYGDYQAVRKYLIDAGYAELASQVANPPSIKECIVDNKTKD</sequence>
<name>A0A8J7I511_9NOST</name>
<organism evidence="1 2">
    <name type="scientific">Dendronalium phyllosphericum CENA369</name>
    <dbReference type="NCBI Taxonomy" id="1725256"/>
    <lineage>
        <taxon>Bacteria</taxon>
        <taxon>Bacillati</taxon>
        <taxon>Cyanobacteriota</taxon>
        <taxon>Cyanophyceae</taxon>
        <taxon>Nostocales</taxon>
        <taxon>Nostocaceae</taxon>
        <taxon>Dendronalium</taxon>
        <taxon>Dendronalium phyllosphericum</taxon>
    </lineage>
</organism>
<dbReference type="RefSeq" id="WP_214432960.1">
    <property type="nucleotide sequence ID" value="NZ_CAWPUQ010000292.1"/>
</dbReference>
<evidence type="ECO:0000313" key="1">
    <source>
        <dbReference type="EMBL" id="MBH8574143.1"/>
    </source>
</evidence>
<dbReference type="Proteomes" id="UP000662314">
    <property type="component" value="Unassembled WGS sequence"/>
</dbReference>
<protein>
    <submittedName>
        <fullName evidence="1">Uncharacterized protein</fullName>
    </submittedName>
</protein>
<reference evidence="1 2" key="1">
    <citation type="journal article" date="2021" name="Int. J. Syst. Evol. Microbiol.">
        <title>Amazonocrinis nigriterrae gen. nov., sp. nov., Atlanticothrix silvestris gen. nov., sp. nov. and Dendronalium phyllosphericum gen. nov., sp. nov., nostocacean cyanobacteria from Brazilian environments.</title>
        <authorList>
            <person name="Alvarenga D.O."/>
            <person name="Andreote A.P.D."/>
            <person name="Branco L.H.Z."/>
            <person name="Delbaje E."/>
            <person name="Cruz R.B."/>
            <person name="Varani A.M."/>
            <person name="Fiore M.F."/>
        </authorList>
    </citation>
    <scope>NUCLEOTIDE SEQUENCE [LARGE SCALE GENOMIC DNA]</scope>
    <source>
        <strain evidence="1 2">CENA369</strain>
    </source>
</reference>
<dbReference type="EMBL" id="JAECZA010000057">
    <property type="protein sequence ID" value="MBH8574143.1"/>
    <property type="molecule type" value="Genomic_DNA"/>
</dbReference>